<dbReference type="InterPro" id="IPR037079">
    <property type="entry name" value="AF2212/PG0164-like_sf"/>
</dbReference>
<accession>A0ABT3Q2X9</accession>
<name>A0ABT3Q2X9_9BACT</name>
<dbReference type="SUPFAM" id="SSF141694">
    <property type="entry name" value="AF2212/PG0164-like"/>
    <property type="match status" value="1"/>
</dbReference>
<reference evidence="1 2" key="1">
    <citation type="submission" date="2021-11" db="EMBL/GenBank/DDBJ databases">
        <title>Aliifidinibius sp. nov., a new bacterium isolated from saline soil.</title>
        <authorList>
            <person name="Galisteo C."/>
            <person name="De La Haba R."/>
            <person name="Sanchez-Porro C."/>
            <person name="Ventosa A."/>
        </authorList>
    </citation>
    <scope>NUCLEOTIDE SEQUENCE [LARGE SCALE GENOMIC DNA]</scope>
    <source>
        <strain evidence="1 2">KACC 190600</strain>
    </source>
</reference>
<dbReference type="EMBL" id="JAJNDC010000005">
    <property type="protein sequence ID" value="MCW9714406.1"/>
    <property type="molecule type" value="Genomic_DNA"/>
</dbReference>
<evidence type="ECO:0000313" key="2">
    <source>
        <dbReference type="Proteomes" id="UP001207337"/>
    </source>
</evidence>
<organism evidence="1 2">
    <name type="scientific">Fodinibius salicampi</name>
    <dbReference type="NCBI Taxonomy" id="1920655"/>
    <lineage>
        <taxon>Bacteria</taxon>
        <taxon>Pseudomonadati</taxon>
        <taxon>Balneolota</taxon>
        <taxon>Balneolia</taxon>
        <taxon>Balneolales</taxon>
        <taxon>Balneolaceae</taxon>
        <taxon>Fodinibius</taxon>
    </lineage>
</organism>
<comment type="caution">
    <text evidence="1">The sequence shown here is derived from an EMBL/GenBank/DDBJ whole genome shotgun (WGS) entry which is preliminary data.</text>
</comment>
<keyword evidence="2" id="KW-1185">Reference proteome</keyword>
<evidence type="ECO:0000313" key="1">
    <source>
        <dbReference type="EMBL" id="MCW9714406.1"/>
    </source>
</evidence>
<dbReference type="Pfam" id="PF13376">
    <property type="entry name" value="OmdA"/>
    <property type="match status" value="1"/>
</dbReference>
<gene>
    <name evidence="1" type="ORF">LQ318_15980</name>
</gene>
<proteinExistence type="predicted"/>
<protein>
    <submittedName>
        <fullName evidence="1">YdeI/OmpD-associated family protein</fullName>
    </submittedName>
</protein>
<dbReference type="RefSeq" id="WP_265791665.1">
    <property type="nucleotide sequence ID" value="NZ_BAABRS010000005.1"/>
</dbReference>
<dbReference type="Gene3D" id="2.40.30.100">
    <property type="entry name" value="AF2212/PG0164-like"/>
    <property type="match status" value="1"/>
</dbReference>
<sequence length="157" mass="18388">MEDEKLLVNREILLQKFSGKGGWTYAELPEITPPDNTPFGWLTVSGHIDEYVLDHHKLMPMGNGNLFLPVKAVIRKEIGKEAGDYAKIILYRDKSPVDIPDEIMDCFKTEAPEAWENFKKFKETEKKAYLDWIYEAQKEETRIKRIREMLDKVIKNK</sequence>
<dbReference type="InterPro" id="IPR015018">
    <property type="entry name" value="DUF1905"/>
</dbReference>
<dbReference type="Proteomes" id="UP001207337">
    <property type="component" value="Unassembled WGS sequence"/>
</dbReference>
<dbReference type="Pfam" id="PF08922">
    <property type="entry name" value="DUF1905"/>
    <property type="match status" value="1"/>
</dbReference>